<dbReference type="Pfam" id="PF00158">
    <property type="entry name" value="Sigma54_activat"/>
    <property type="match status" value="1"/>
</dbReference>
<dbReference type="Gene3D" id="3.30.1380.20">
    <property type="entry name" value="Trafficking protein particle complex subunit 3"/>
    <property type="match status" value="1"/>
</dbReference>
<organism evidence="7 8">
    <name type="scientific">Aquabacterium commune</name>
    <dbReference type="NCBI Taxonomy" id="70586"/>
    <lineage>
        <taxon>Bacteria</taxon>
        <taxon>Pseudomonadati</taxon>
        <taxon>Pseudomonadota</taxon>
        <taxon>Betaproteobacteria</taxon>
        <taxon>Burkholderiales</taxon>
        <taxon>Aquabacterium</taxon>
    </lineage>
</organism>
<dbReference type="InterPro" id="IPR004096">
    <property type="entry name" value="V4R"/>
</dbReference>
<comment type="caution">
    <text evidence="7">The sequence shown here is derived from an EMBL/GenBank/DDBJ whole genome shotgun (WGS) entry which is preliminary data.</text>
</comment>
<sequence length="563" mass="62151">MHDPSRRFDLTPHLRFNIESGDIWLNEQRMVLMHSDAMGMLRRELIHSVGLERAQGILLRMGFAAGQRDAELAKSLVKDGPLEDAFLLGPRLHTLQGLVQAETVRCTLDLASGDFDAEVHFHKSWEVQAHLRDQGSSHAPVCWHEVGYASGYTTAFMQRFIVFKECACAATGDAHCSIVGKPAEDWQDPAYLRHFEPEQVTDDLRRLQSEVQQLHAALSQQRAASPIIGASAPIRQAVGLLEKAATHRITVLLQGETGVGKEVFAQWLHRHSPRAEQAFVAVNCAAMPHELVESELFGVERGAYTGAQQSRAGRFERAHGGTLFLDEIGDLSLSAQAKLLRVLQTGTVERLGAETARQVDVRLVTATHVDLEQAVQAGRFRADLYYRLSAFPIHIPPLRERRSDIPLFVQCFIDKHCAANQKRVRGVSDRALQALQAHAWPGNVRELENMVERGVLLAPPGGDIEVEHLFAKPWRPSPDEAVIGARGTLDAPPPEGPDEALLASLLGEGLDLSALEDRLVAMALQRSQGHLAQAARMLGLTRRQLSYRLKQPADIPVTAPSQP</sequence>
<dbReference type="PROSITE" id="PS00676">
    <property type="entry name" value="SIGMA54_INTERACT_2"/>
    <property type="match status" value="1"/>
</dbReference>
<dbReference type="Gene3D" id="3.40.50.300">
    <property type="entry name" value="P-loop containing nucleotide triphosphate hydrolases"/>
    <property type="match status" value="1"/>
</dbReference>
<dbReference type="CDD" id="cd00009">
    <property type="entry name" value="AAA"/>
    <property type="match status" value="1"/>
</dbReference>
<dbReference type="InterPro" id="IPR025662">
    <property type="entry name" value="Sigma_54_int_dom_ATP-bd_1"/>
</dbReference>
<evidence type="ECO:0000256" key="2">
    <source>
        <dbReference type="ARBA" id="ARBA00022840"/>
    </source>
</evidence>
<dbReference type="PRINTS" id="PR01590">
    <property type="entry name" value="HTHFIS"/>
</dbReference>
<evidence type="ECO:0000313" key="7">
    <source>
        <dbReference type="EMBL" id="TDP82962.1"/>
    </source>
</evidence>
<dbReference type="Gene3D" id="1.10.10.60">
    <property type="entry name" value="Homeodomain-like"/>
    <property type="match status" value="1"/>
</dbReference>
<feature type="domain" description="Sigma-54 factor interaction" evidence="6">
    <location>
        <begin position="227"/>
        <end position="456"/>
    </location>
</feature>
<dbReference type="InterPro" id="IPR024096">
    <property type="entry name" value="NO_sig/Golgi_transp_ligand-bd"/>
</dbReference>
<dbReference type="GO" id="GO:0043565">
    <property type="term" value="F:sequence-specific DNA binding"/>
    <property type="evidence" value="ECO:0007669"/>
    <property type="project" value="InterPro"/>
</dbReference>
<evidence type="ECO:0000313" key="8">
    <source>
        <dbReference type="Proteomes" id="UP000294593"/>
    </source>
</evidence>
<dbReference type="PROSITE" id="PS00675">
    <property type="entry name" value="SIGMA54_INTERACT_1"/>
    <property type="match status" value="1"/>
</dbReference>
<dbReference type="EMBL" id="SNXW01000005">
    <property type="protein sequence ID" value="TDP82962.1"/>
    <property type="molecule type" value="Genomic_DNA"/>
</dbReference>
<dbReference type="PROSITE" id="PS00688">
    <property type="entry name" value="SIGMA54_INTERACT_3"/>
    <property type="match status" value="1"/>
</dbReference>
<evidence type="ECO:0000256" key="1">
    <source>
        <dbReference type="ARBA" id="ARBA00022741"/>
    </source>
</evidence>
<dbReference type="InterPro" id="IPR002078">
    <property type="entry name" value="Sigma_54_int"/>
</dbReference>
<dbReference type="SMART" id="SM00989">
    <property type="entry name" value="V4R"/>
    <property type="match status" value="1"/>
</dbReference>
<name>A0A4R6RAE0_9BURK</name>
<reference evidence="7 8" key="1">
    <citation type="submission" date="2019-03" db="EMBL/GenBank/DDBJ databases">
        <title>Genomic Encyclopedia of Type Strains, Phase IV (KMG-IV): sequencing the most valuable type-strain genomes for metagenomic binning, comparative biology and taxonomic classification.</title>
        <authorList>
            <person name="Goeker M."/>
        </authorList>
    </citation>
    <scope>NUCLEOTIDE SEQUENCE [LARGE SCALE GENOMIC DNA]</scope>
    <source>
        <strain evidence="7 8">DSM 11901</strain>
    </source>
</reference>
<dbReference type="RefSeq" id="WP_133608965.1">
    <property type="nucleotide sequence ID" value="NZ_SNXW01000005.1"/>
</dbReference>
<dbReference type="GO" id="GO:0006355">
    <property type="term" value="P:regulation of DNA-templated transcription"/>
    <property type="evidence" value="ECO:0007669"/>
    <property type="project" value="InterPro"/>
</dbReference>
<dbReference type="FunFam" id="3.40.50.300:FF:000006">
    <property type="entry name" value="DNA-binding transcriptional regulator NtrC"/>
    <property type="match status" value="1"/>
</dbReference>
<dbReference type="Pfam" id="PF25601">
    <property type="entry name" value="AAA_lid_14"/>
    <property type="match status" value="1"/>
</dbReference>
<dbReference type="InterPro" id="IPR058031">
    <property type="entry name" value="AAA_lid_NorR"/>
</dbReference>
<dbReference type="SUPFAM" id="SSF52540">
    <property type="entry name" value="P-loop containing nucleoside triphosphate hydrolases"/>
    <property type="match status" value="1"/>
</dbReference>
<gene>
    <name evidence="7" type="ORF">EV672_105149</name>
</gene>
<accession>A0A4R6RAE0</accession>
<dbReference type="InterPro" id="IPR025944">
    <property type="entry name" value="Sigma_54_int_dom_CS"/>
</dbReference>
<keyword evidence="2" id="KW-0067">ATP-binding</keyword>
<dbReference type="GO" id="GO:0005524">
    <property type="term" value="F:ATP binding"/>
    <property type="evidence" value="ECO:0007669"/>
    <property type="project" value="UniProtKB-KW"/>
</dbReference>
<dbReference type="InterPro" id="IPR003593">
    <property type="entry name" value="AAA+_ATPase"/>
</dbReference>
<dbReference type="Pfam" id="PF02830">
    <property type="entry name" value="V4R"/>
    <property type="match status" value="1"/>
</dbReference>
<dbReference type="Proteomes" id="UP000294593">
    <property type="component" value="Unassembled WGS sequence"/>
</dbReference>
<dbReference type="InterPro" id="IPR025943">
    <property type="entry name" value="Sigma_54_int_dom_ATP-bd_2"/>
</dbReference>
<keyword evidence="1" id="KW-0547">Nucleotide-binding</keyword>
<keyword evidence="3" id="KW-0805">Transcription regulation</keyword>
<dbReference type="InterPro" id="IPR010523">
    <property type="entry name" value="XylR_N"/>
</dbReference>
<dbReference type="OrthoDB" id="9761705at2"/>
<evidence type="ECO:0000256" key="5">
    <source>
        <dbReference type="ARBA" id="ARBA00023163"/>
    </source>
</evidence>
<dbReference type="InterPro" id="IPR002197">
    <property type="entry name" value="HTH_Fis"/>
</dbReference>
<keyword evidence="5" id="KW-0804">Transcription</keyword>
<evidence type="ECO:0000256" key="3">
    <source>
        <dbReference type="ARBA" id="ARBA00023015"/>
    </source>
</evidence>
<dbReference type="InterPro" id="IPR009057">
    <property type="entry name" value="Homeodomain-like_sf"/>
</dbReference>
<proteinExistence type="predicted"/>
<dbReference type="Gene3D" id="1.10.8.60">
    <property type="match status" value="1"/>
</dbReference>
<dbReference type="Pfam" id="PF06505">
    <property type="entry name" value="XylR_N"/>
    <property type="match status" value="1"/>
</dbReference>
<dbReference type="Pfam" id="PF02954">
    <property type="entry name" value="HTH_8"/>
    <property type="match status" value="1"/>
</dbReference>
<keyword evidence="4" id="KW-0238">DNA-binding</keyword>
<dbReference type="PROSITE" id="PS50045">
    <property type="entry name" value="SIGMA54_INTERACT_4"/>
    <property type="match status" value="1"/>
</dbReference>
<protein>
    <submittedName>
        <fullName evidence="7">Regulatory Fis family protein</fullName>
    </submittedName>
</protein>
<dbReference type="AlphaFoldDB" id="A0A4R6RAE0"/>
<dbReference type="SUPFAM" id="SSF111126">
    <property type="entry name" value="Ligand-binding domain in the NO signalling and Golgi transport"/>
    <property type="match status" value="1"/>
</dbReference>
<dbReference type="PANTHER" id="PTHR32071">
    <property type="entry name" value="TRANSCRIPTIONAL REGULATORY PROTEIN"/>
    <property type="match status" value="1"/>
</dbReference>
<evidence type="ECO:0000256" key="4">
    <source>
        <dbReference type="ARBA" id="ARBA00023125"/>
    </source>
</evidence>
<dbReference type="SUPFAM" id="SSF46689">
    <property type="entry name" value="Homeodomain-like"/>
    <property type="match status" value="1"/>
</dbReference>
<keyword evidence="8" id="KW-1185">Reference proteome</keyword>
<dbReference type="InterPro" id="IPR027417">
    <property type="entry name" value="P-loop_NTPase"/>
</dbReference>
<evidence type="ECO:0000259" key="6">
    <source>
        <dbReference type="PROSITE" id="PS50045"/>
    </source>
</evidence>
<dbReference type="SMART" id="SM00382">
    <property type="entry name" value="AAA"/>
    <property type="match status" value="1"/>
</dbReference>